<comment type="caution">
    <text evidence="5">The sequence shown here is derived from an EMBL/GenBank/DDBJ whole genome shotgun (WGS) entry which is preliminary data.</text>
</comment>
<gene>
    <name evidence="5" type="ORF">HDF16_006149</name>
</gene>
<evidence type="ECO:0000259" key="4">
    <source>
        <dbReference type="Pfam" id="PF25021"/>
    </source>
</evidence>
<dbReference type="Proteomes" id="UP000540989">
    <property type="component" value="Unassembled WGS sequence"/>
</dbReference>
<feature type="repeat" description="NHL" evidence="2">
    <location>
        <begin position="119"/>
        <end position="150"/>
    </location>
</feature>
<organism evidence="5 6">
    <name type="scientific">Granulicella aggregans</name>
    <dbReference type="NCBI Taxonomy" id="474949"/>
    <lineage>
        <taxon>Bacteria</taxon>
        <taxon>Pseudomonadati</taxon>
        <taxon>Acidobacteriota</taxon>
        <taxon>Terriglobia</taxon>
        <taxon>Terriglobales</taxon>
        <taxon>Acidobacteriaceae</taxon>
        <taxon>Granulicella</taxon>
    </lineage>
</organism>
<proteinExistence type="predicted"/>
<protein>
    <submittedName>
        <fullName evidence="5">Sugar lactone lactonase YvrE</fullName>
    </submittedName>
</protein>
<evidence type="ECO:0000313" key="6">
    <source>
        <dbReference type="Proteomes" id="UP000540989"/>
    </source>
</evidence>
<feature type="domain" description="Teneurin NHL" evidence="4">
    <location>
        <begin position="109"/>
        <end position="160"/>
    </location>
</feature>
<dbReference type="PANTHER" id="PTHR46388:SF2">
    <property type="entry name" value="NHL REPEAT-CONTAINING PROTEIN 2"/>
    <property type="match status" value="1"/>
</dbReference>
<keyword evidence="3" id="KW-0732">Signal</keyword>
<dbReference type="PANTHER" id="PTHR46388">
    <property type="entry name" value="NHL REPEAT-CONTAINING PROTEIN 2"/>
    <property type="match status" value="1"/>
</dbReference>
<feature type="repeat" description="NHL" evidence="2">
    <location>
        <begin position="177"/>
        <end position="207"/>
    </location>
</feature>
<evidence type="ECO:0000313" key="5">
    <source>
        <dbReference type="EMBL" id="MBB5061413.1"/>
    </source>
</evidence>
<dbReference type="EMBL" id="JACHIP010000041">
    <property type="protein sequence ID" value="MBB5061413.1"/>
    <property type="molecule type" value="Genomic_DNA"/>
</dbReference>
<dbReference type="CDD" id="cd14953">
    <property type="entry name" value="NHL_like_1"/>
    <property type="match status" value="1"/>
</dbReference>
<keyword evidence="1" id="KW-0677">Repeat</keyword>
<dbReference type="Gene3D" id="2.120.10.30">
    <property type="entry name" value="TolB, C-terminal domain"/>
    <property type="match status" value="4"/>
</dbReference>
<dbReference type="InterPro" id="IPR011042">
    <property type="entry name" value="6-blade_b-propeller_TolB-like"/>
</dbReference>
<dbReference type="Pfam" id="PF01436">
    <property type="entry name" value="NHL"/>
    <property type="match status" value="3"/>
</dbReference>
<dbReference type="InterPro" id="IPR056822">
    <property type="entry name" value="TEN_NHL"/>
</dbReference>
<evidence type="ECO:0000256" key="3">
    <source>
        <dbReference type="SAM" id="SignalP"/>
    </source>
</evidence>
<sequence>MRKSIQALTTFPSPKTLSVLAAALVFTTFAHAQLTTNISTVAGNGSLGFSGDGGAATLAKMFNPTGVALDPTVTGNYYIADSINNRIRLVTASTGKISTVAGSATGGFAGDGGAATSAELSDPTAVAVDSSGNLYIADTGNQRIRKVTKTTGFITTIAGNGTSGYSGDGGLPTSAKLNYPQGIAVDTTGNIYIADTSNSRVRWIPKSSGDIYTLAGTGTAGYSGNGGAGASAQVSIPTGVAVDGSGNLFIADTGNGSIRQVIVSTDIISTVVGQGLNGFSGDGGVGTSAKLSSPQAVAVDSTGNLYIADSSNYRIRKWTKSSKIITTVAGNGTNGFSGDGGAATSAEMNTPLGIAVDSTFHYYIADTYNQRIREVGK</sequence>
<dbReference type="PROSITE" id="PS51125">
    <property type="entry name" value="NHL"/>
    <property type="match status" value="3"/>
</dbReference>
<feature type="chain" id="PRO_5031489619" evidence="3">
    <location>
        <begin position="33"/>
        <end position="377"/>
    </location>
</feature>
<name>A0A7W8E6N9_9BACT</name>
<reference evidence="5 6" key="1">
    <citation type="submission" date="2020-08" db="EMBL/GenBank/DDBJ databases">
        <title>Genomic Encyclopedia of Type Strains, Phase IV (KMG-V): Genome sequencing to study the core and pangenomes of soil and plant-associated prokaryotes.</title>
        <authorList>
            <person name="Whitman W."/>
        </authorList>
    </citation>
    <scope>NUCLEOTIDE SEQUENCE [LARGE SCALE GENOMIC DNA]</scope>
    <source>
        <strain evidence="5 6">M8UP14</strain>
    </source>
</reference>
<dbReference type="Pfam" id="PF25021">
    <property type="entry name" value="TEN_NHL"/>
    <property type="match status" value="1"/>
</dbReference>
<accession>A0A7W8E6N9</accession>
<dbReference type="RefSeq" id="WP_184224295.1">
    <property type="nucleotide sequence ID" value="NZ_JACHIP010000041.1"/>
</dbReference>
<evidence type="ECO:0000256" key="1">
    <source>
        <dbReference type="ARBA" id="ARBA00022737"/>
    </source>
</evidence>
<dbReference type="InterPro" id="IPR001258">
    <property type="entry name" value="NHL_repeat"/>
</dbReference>
<feature type="signal peptide" evidence="3">
    <location>
        <begin position="1"/>
        <end position="32"/>
    </location>
</feature>
<dbReference type="AlphaFoldDB" id="A0A7W8E6N9"/>
<evidence type="ECO:0000256" key="2">
    <source>
        <dbReference type="PROSITE-ProRule" id="PRU00504"/>
    </source>
</evidence>
<dbReference type="SUPFAM" id="SSF63829">
    <property type="entry name" value="Calcium-dependent phosphotriesterase"/>
    <property type="match status" value="1"/>
</dbReference>
<keyword evidence="6" id="KW-1185">Reference proteome</keyword>
<feature type="repeat" description="NHL" evidence="2">
    <location>
        <begin position="283"/>
        <end position="321"/>
    </location>
</feature>